<dbReference type="RefSeq" id="WP_227179962.1">
    <property type="nucleotide sequence ID" value="NZ_JAJBZT010000003.1"/>
</dbReference>
<comment type="caution">
    <text evidence="2">The sequence shown here is derived from an EMBL/GenBank/DDBJ whole genome shotgun (WGS) entry which is preliminary data.</text>
</comment>
<evidence type="ECO:0000313" key="3">
    <source>
        <dbReference type="Proteomes" id="UP001165395"/>
    </source>
</evidence>
<proteinExistence type="predicted"/>
<organism evidence="2 3">
    <name type="scientific">Leeia speluncae</name>
    <dbReference type="NCBI Taxonomy" id="2884804"/>
    <lineage>
        <taxon>Bacteria</taxon>
        <taxon>Pseudomonadati</taxon>
        <taxon>Pseudomonadota</taxon>
        <taxon>Betaproteobacteria</taxon>
        <taxon>Neisseriales</taxon>
        <taxon>Leeiaceae</taxon>
        <taxon>Leeia</taxon>
    </lineage>
</organism>
<dbReference type="SMART" id="SM00871">
    <property type="entry name" value="AraC_E_bind"/>
    <property type="match status" value="1"/>
</dbReference>
<dbReference type="InterPro" id="IPR011256">
    <property type="entry name" value="Reg_factor_effector_dom_sf"/>
</dbReference>
<dbReference type="SUPFAM" id="SSF55136">
    <property type="entry name" value="Probable bacterial effector-binding domain"/>
    <property type="match status" value="1"/>
</dbReference>
<dbReference type="PANTHER" id="PTHR40055:SF1">
    <property type="entry name" value="TRANSCRIPTIONAL REGULATOR YGIV-RELATED"/>
    <property type="match status" value="1"/>
</dbReference>
<dbReference type="Proteomes" id="UP001165395">
    <property type="component" value="Unassembled WGS sequence"/>
</dbReference>
<protein>
    <submittedName>
        <fullName evidence="2">GyrI-like domain-containing protein</fullName>
    </submittedName>
</protein>
<keyword evidence="3" id="KW-1185">Reference proteome</keyword>
<evidence type="ECO:0000259" key="1">
    <source>
        <dbReference type="SMART" id="SM00871"/>
    </source>
</evidence>
<reference evidence="2" key="1">
    <citation type="submission" date="2021-10" db="EMBL/GenBank/DDBJ databases">
        <title>The complete genome sequence of Leeia sp. TBRC 13508.</title>
        <authorList>
            <person name="Charoenyingcharoen P."/>
            <person name="Yukphan P."/>
        </authorList>
    </citation>
    <scope>NUCLEOTIDE SEQUENCE</scope>
    <source>
        <strain evidence="2">TBRC 13508</strain>
    </source>
</reference>
<dbReference type="InterPro" id="IPR029442">
    <property type="entry name" value="GyrI-like"/>
</dbReference>
<sequence>MQVQIVDLPAVRLATIRKVGPYGEAISLFWKETYLPWLAEQHLLANSQYGIGYDNPYITPANECRYDAGVEVSDDYLIQSPAVETTLAAGQYAVYAFEGTSSDIVQAWKMLMQDWLPKSGYELANLPCFERHIRPVSSEIVGLFACDICIPLKSKSV</sequence>
<evidence type="ECO:0000313" key="2">
    <source>
        <dbReference type="EMBL" id="MCB6183315.1"/>
    </source>
</evidence>
<feature type="domain" description="AraC effector-binding" evidence="1">
    <location>
        <begin position="1"/>
        <end position="153"/>
    </location>
</feature>
<dbReference type="Gene3D" id="3.20.80.10">
    <property type="entry name" value="Regulatory factor, effector binding domain"/>
    <property type="match status" value="1"/>
</dbReference>
<accession>A0ABS8D544</accession>
<dbReference type="Pfam" id="PF06445">
    <property type="entry name" value="GyrI-like"/>
    <property type="match status" value="1"/>
</dbReference>
<name>A0ABS8D544_9NEIS</name>
<dbReference type="InterPro" id="IPR010499">
    <property type="entry name" value="AraC_E-bd"/>
</dbReference>
<dbReference type="InterPro" id="IPR050908">
    <property type="entry name" value="SmbC-like"/>
</dbReference>
<dbReference type="PANTHER" id="PTHR40055">
    <property type="entry name" value="TRANSCRIPTIONAL REGULATOR YGIV-RELATED"/>
    <property type="match status" value="1"/>
</dbReference>
<gene>
    <name evidence="2" type="ORF">LIN78_07130</name>
</gene>
<dbReference type="EMBL" id="JAJBZT010000003">
    <property type="protein sequence ID" value="MCB6183315.1"/>
    <property type="molecule type" value="Genomic_DNA"/>
</dbReference>